<sequence>MEEQAVNELMPFEEEHKVVRTNTSYYDLKWGKTANPAKNNTWNWAAFFLTSAWFAYRKMYKHFFILTLIEVIWFSLLCFVDIPEWSDAIVFGGASLITGLCANRWYYKHVKNVLAQAEAQREQRKEAYLQIKGGTHIGIAIGLSSLALVITFGVGAGLSLLPTKTNIKDVVRYGDEAITLETYNDHPKWTYIKKDGRHHVVQFTGYDYTEKEHVRIVFNVYLDKQIYEWDKIYINGKKLNKKDAEDYEYWIEDSSAY</sequence>
<accession>A0A0B6AUC1</accession>
<name>A0A0B6AUC1_PRIM2</name>
<dbReference type="KEGG" id="bmeg:BG04_193"/>
<feature type="transmembrane region" description="Helical" evidence="1">
    <location>
        <begin position="137"/>
        <end position="161"/>
    </location>
</feature>
<evidence type="ECO:0000256" key="1">
    <source>
        <dbReference type="SAM" id="Phobius"/>
    </source>
</evidence>
<feature type="transmembrane region" description="Helical" evidence="1">
    <location>
        <begin position="63"/>
        <end position="82"/>
    </location>
</feature>
<dbReference type="Pfam" id="PF10947">
    <property type="entry name" value="DUF2628"/>
    <property type="match status" value="1"/>
</dbReference>
<keyword evidence="1" id="KW-1133">Transmembrane helix</keyword>
<dbReference type="EMBL" id="CP009920">
    <property type="protein sequence ID" value="AJI23414.1"/>
    <property type="molecule type" value="Genomic_DNA"/>
</dbReference>
<dbReference type="HOGENOM" id="CLU_1052325_0_0_9"/>
<dbReference type="InterPro" id="IPR024399">
    <property type="entry name" value="DUF2628"/>
</dbReference>
<dbReference type="AlphaFoldDB" id="A0A0B6AUC1"/>
<evidence type="ECO:0008006" key="4">
    <source>
        <dbReference type="Google" id="ProtNLM"/>
    </source>
</evidence>
<gene>
    <name evidence="2" type="ORF">BG04_193</name>
</gene>
<dbReference type="RefSeq" id="WP_034650455.1">
    <property type="nucleotide sequence ID" value="NZ_BCVB01000006.1"/>
</dbReference>
<dbReference type="Proteomes" id="UP000031829">
    <property type="component" value="Chromosome"/>
</dbReference>
<reference evidence="2 3" key="1">
    <citation type="journal article" date="2015" name="Genome Announc.">
        <title>Complete genome sequences for 35 biothreat assay-relevant bacillus species.</title>
        <authorList>
            <person name="Johnson S.L."/>
            <person name="Daligault H.E."/>
            <person name="Davenport K.W."/>
            <person name="Jaissle J."/>
            <person name="Frey K.G."/>
            <person name="Ladner J.T."/>
            <person name="Broomall S.M."/>
            <person name="Bishop-Lilly K.A."/>
            <person name="Bruce D.C."/>
            <person name="Gibbons H.S."/>
            <person name="Coyne S.R."/>
            <person name="Lo C.C."/>
            <person name="Meincke L."/>
            <person name="Munk A.C."/>
            <person name="Koroleva G.I."/>
            <person name="Rosenzweig C.N."/>
            <person name="Palacios G.F."/>
            <person name="Redden C.L."/>
            <person name="Minogue T.D."/>
            <person name="Chain P.S."/>
        </authorList>
    </citation>
    <scope>NUCLEOTIDE SEQUENCE [LARGE SCALE GENOMIC DNA]</scope>
    <source>
        <strain evidence="3">ATCC 14581 / DSM 32 / JCM 2506 / NBRC 15308 / NCIMB 9376 / NCTC 10342 / NRRL B-14308 / VKM B-512</strain>
    </source>
</reference>
<evidence type="ECO:0000313" key="3">
    <source>
        <dbReference type="Proteomes" id="UP000031829"/>
    </source>
</evidence>
<dbReference type="GeneID" id="93643711"/>
<proteinExistence type="predicted"/>
<evidence type="ECO:0000313" key="2">
    <source>
        <dbReference type="EMBL" id="AJI23414.1"/>
    </source>
</evidence>
<keyword evidence="1" id="KW-0812">Transmembrane</keyword>
<protein>
    <recommendedName>
        <fullName evidence="4">DUF2628 domain-containing protein</fullName>
    </recommendedName>
</protein>
<keyword evidence="1" id="KW-0472">Membrane</keyword>
<organism evidence="2 3">
    <name type="scientific">Priestia megaterium (strain ATCC 14581 / DSM 32 / CCUG 1817 / JCM 2506 / NBRC 15308 / NCIMB 9376 / NCTC 10342 / NRRL B-14308 / VKM B-512 / Ford 19)</name>
    <name type="common">Bacillus megaterium</name>
    <dbReference type="NCBI Taxonomy" id="1348623"/>
    <lineage>
        <taxon>Bacteria</taxon>
        <taxon>Bacillati</taxon>
        <taxon>Bacillota</taxon>
        <taxon>Bacilli</taxon>
        <taxon>Bacillales</taxon>
        <taxon>Bacillaceae</taxon>
        <taxon>Priestia</taxon>
    </lineage>
</organism>